<dbReference type="PANTHER" id="PTHR43080:SF2">
    <property type="entry name" value="CBS DOMAIN-CONTAINING PROTEIN"/>
    <property type="match status" value="1"/>
</dbReference>
<evidence type="ECO:0000256" key="2">
    <source>
        <dbReference type="PROSITE-ProRule" id="PRU00703"/>
    </source>
</evidence>
<evidence type="ECO:0000313" key="4">
    <source>
        <dbReference type="EMBL" id="PXX80854.1"/>
    </source>
</evidence>
<dbReference type="InterPro" id="IPR000644">
    <property type="entry name" value="CBS_dom"/>
</dbReference>
<feature type="domain" description="CBS" evidence="3">
    <location>
        <begin position="76"/>
        <end position="131"/>
    </location>
</feature>
<dbReference type="Pfam" id="PF00571">
    <property type="entry name" value="CBS"/>
    <property type="match status" value="2"/>
</dbReference>
<organism evidence="4 5">
    <name type="scientific">Rivihabitans pingtungensis</name>
    <dbReference type="NCBI Taxonomy" id="1054498"/>
    <lineage>
        <taxon>Bacteria</taxon>
        <taxon>Pseudomonadati</taxon>
        <taxon>Pseudomonadota</taxon>
        <taxon>Betaproteobacteria</taxon>
        <taxon>Neisseriales</taxon>
        <taxon>Aquaspirillaceae</taxon>
        <taxon>Rivihabitans</taxon>
    </lineage>
</organism>
<dbReference type="SUPFAM" id="SSF54631">
    <property type="entry name" value="CBS-domain pair"/>
    <property type="match status" value="1"/>
</dbReference>
<reference evidence="4 5" key="1">
    <citation type="submission" date="2018-05" db="EMBL/GenBank/DDBJ databases">
        <title>Genomic Encyclopedia of Type Strains, Phase IV (KMG-IV): sequencing the most valuable type-strain genomes for metagenomic binning, comparative biology and taxonomic classification.</title>
        <authorList>
            <person name="Goeker M."/>
        </authorList>
    </citation>
    <scope>NUCLEOTIDE SEQUENCE [LARGE SCALE GENOMIC DNA]</scope>
    <source>
        <strain evidence="4 5">DSM 29661</strain>
    </source>
</reference>
<dbReference type="PROSITE" id="PS51371">
    <property type="entry name" value="CBS"/>
    <property type="match status" value="2"/>
</dbReference>
<evidence type="ECO:0000256" key="1">
    <source>
        <dbReference type="ARBA" id="ARBA00023122"/>
    </source>
</evidence>
<dbReference type="EMBL" id="QJKI01000003">
    <property type="protein sequence ID" value="PXX80854.1"/>
    <property type="molecule type" value="Genomic_DNA"/>
</dbReference>
<gene>
    <name evidence="4" type="ORF">DFR34_103197</name>
</gene>
<name>A0A318KSL3_9NEIS</name>
<dbReference type="Proteomes" id="UP000247555">
    <property type="component" value="Unassembled WGS sequence"/>
</dbReference>
<keyword evidence="1 2" id="KW-0129">CBS domain</keyword>
<sequence>MLTVRQLLKEKPAGFFSVPLDATVLQALQVMAEHNVGAVLVMEGESLRGIFSERDYARRVVLLGKTSATTLVGEIMTNKVCYIGPEHTVDQCMALMTDKNIRHLPVLEHGAVLGMVSMRDVVRATLDAQAQTIEQLVSYIQQ</sequence>
<dbReference type="CDD" id="cd04623">
    <property type="entry name" value="CBS_pair_bac_euk"/>
    <property type="match status" value="1"/>
</dbReference>
<accession>A0A318KSL3</accession>
<proteinExistence type="predicted"/>
<evidence type="ECO:0000313" key="5">
    <source>
        <dbReference type="Proteomes" id="UP000247555"/>
    </source>
</evidence>
<dbReference type="Gene3D" id="3.10.580.10">
    <property type="entry name" value="CBS-domain"/>
    <property type="match status" value="1"/>
</dbReference>
<dbReference type="InterPro" id="IPR046342">
    <property type="entry name" value="CBS_dom_sf"/>
</dbReference>
<dbReference type="InterPro" id="IPR051257">
    <property type="entry name" value="Diverse_CBS-Domain"/>
</dbReference>
<dbReference type="InterPro" id="IPR044725">
    <property type="entry name" value="CBSX3_CBS_dom"/>
</dbReference>
<evidence type="ECO:0000259" key="3">
    <source>
        <dbReference type="PROSITE" id="PS51371"/>
    </source>
</evidence>
<comment type="caution">
    <text evidence="4">The sequence shown here is derived from an EMBL/GenBank/DDBJ whole genome shotgun (WGS) entry which is preliminary data.</text>
</comment>
<dbReference type="AlphaFoldDB" id="A0A318KSL3"/>
<feature type="domain" description="CBS" evidence="3">
    <location>
        <begin position="10"/>
        <end position="67"/>
    </location>
</feature>
<keyword evidence="5" id="KW-1185">Reference proteome</keyword>
<dbReference type="RefSeq" id="WP_110389883.1">
    <property type="nucleotide sequence ID" value="NZ_QJKI01000003.1"/>
</dbReference>
<dbReference type="PANTHER" id="PTHR43080">
    <property type="entry name" value="CBS DOMAIN-CONTAINING PROTEIN CBSX3, MITOCHONDRIAL"/>
    <property type="match status" value="1"/>
</dbReference>
<protein>
    <submittedName>
        <fullName evidence="4">CBS domain protein</fullName>
    </submittedName>
</protein>
<dbReference type="OrthoDB" id="9807125at2"/>
<dbReference type="SMART" id="SM00116">
    <property type="entry name" value="CBS"/>
    <property type="match status" value="2"/>
</dbReference>